<evidence type="ECO:0000256" key="1">
    <source>
        <dbReference type="ARBA" id="ARBA00010702"/>
    </source>
</evidence>
<dbReference type="Pfam" id="PF03747">
    <property type="entry name" value="ADP_ribosyl_GH"/>
    <property type="match status" value="1"/>
</dbReference>
<dbReference type="SUPFAM" id="SSF101478">
    <property type="entry name" value="ADP-ribosylglycohydrolase"/>
    <property type="match status" value="1"/>
</dbReference>
<name>A0A6J6LFV6_9ZZZZ</name>
<reference evidence="3" key="1">
    <citation type="submission" date="2020-05" db="EMBL/GenBank/DDBJ databases">
        <authorList>
            <person name="Chiriac C."/>
            <person name="Salcher M."/>
            <person name="Ghai R."/>
            <person name="Kavagutti S V."/>
        </authorList>
    </citation>
    <scope>NUCLEOTIDE SEQUENCE</scope>
</reference>
<dbReference type="InterPro" id="IPR005502">
    <property type="entry name" value="Ribosyl_crysJ1"/>
</dbReference>
<dbReference type="InterPro" id="IPR036705">
    <property type="entry name" value="Ribosyl_crysJ1_sf"/>
</dbReference>
<evidence type="ECO:0000256" key="2">
    <source>
        <dbReference type="ARBA" id="ARBA00022801"/>
    </source>
</evidence>
<dbReference type="GO" id="GO:0016787">
    <property type="term" value="F:hydrolase activity"/>
    <property type="evidence" value="ECO:0007669"/>
    <property type="project" value="UniProtKB-KW"/>
</dbReference>
<keyword evidence="2" id="KW-0378">Hydrolase</keyword>
<accession>A0A6J6LFV6</accession>
<evidence type="ECO:0000313" key="3">
    <source>
        <dbReference type="EMBL" id="CAB4659419.1"/>
    </source>
</evidence>
<sequence length="336" mass="35775">MTYFFGGRNHSVLTKKQINAGVGSLIGLAVGDALGAPFEFRPAGLYRSTFPKPVLDGRGEMIGGGAFDWAPGEFTDDTQMALALSEALIAADGECEPKRIWDHFKAWSLGATDIGNGTRAVLSLPNFATAARKVHDETGKTAGNGSLMRVAPVALAGVGRDSVWVRRAAVVQSHLTHYDGWAGNSALVAADIIYRLITGVHIEEVLGRVHANVGPSRRNAFENFLTGDWTPEDAGEMSNGLSLICLAQAVWALRNTSSFEEAVTTAVNLGDDADTVGAVTGALAGALYGFDQIPTRWRNALNGQVRQPDGEMKFYDETTLVDIALSLMGAHDVNPM</sequence>
<protein>
    <submittedName>
        <fullName evidence="3">Unannotated protein</fullName>
    </submittedName>
</protein>
<comment type="similarity">
    <text evidence="1">Belongs to the ADP-ribosylglycohydrolase family.</text>
</comment>
<dbReference type="PANTHER" id="PTHR16222:SF24">
    <property type="entry name" value="ADP-RIBOSYLHYDROLASE ARH3"/>
    <property type="match status" value="1"/>
</dbReference>
<proteinExistence type="inferred from homology"/>
<dbReference type="EMBL" id="CAEZWV010000001">
    <property type="protein sequence ID" value="CAB4659419.1"/>
    <property type="molecule type" value="Genomic_DNA"/>
</dbReference>
<dbReference type="PANTHER" id="PTHR16222">
    <property type="entry name" value="ADP-RIBOSYLGLYCOHYDROLASE"/>
    <property type="match status" value="1"/>
</dbReference>
<dbReference type="Gene3D" id="1.10.4080.10">
    <property type="entry name" value="ADP-ribosylation/Crystallin J1"/>
    <property type="match status" value="1"/>
</dbReference>
<dbReference type="InterPro" id="IPR050792">
    <property type="entry name" value="ADP-ribosylglycohydrolase"/>
</dbReference>
<dbReference type="AlphaFoldDB" id="A0A6J6LFV6"/>
<organism evidence="3">
    <name type="scientific">freshwater metagenome</name>
    <dbReference type="NCBI Taxonomy" id="449393"/>
    <lineage>
        <taxon>unclassified sequences</taxon>
        <taxon>metagenomes</taxon>
        <taxon>ecological metagenomes</taxon>
    </lineage>
</organism>
<gene>
    <name evidence="3" type="ORF">UFOPK2295_00057</name>
</gene>